<dbReference type="InterPro" id="IPR034113">
    <property type="entry name" value="SCP_GAPR1-like"/>
</dbReference>
<protein>
    <recommendedName>
        <fullName evidence="2">SCP domain-containing protein</fullName>
    </recommendedName>
</protein>
<feature type="compositionally biased region" description="Low complexity" evidence="1">
    <location>
        <begin position="1"/>
        <end position="10"/>
    </location>
</feature>
<accession>A0A482X4N7</accession>
<dbReference type="InterPro" id="IPR014044">
    <property type="entry name" value="CAP_dom"/>
</dbReference>
<dbReference type="CDD" id="cd05382">
    <property type="entry name" value="CAP_GAPR1-like"/>
    <property type="match status" value="2"/>
</dbReference>
<organism evidence="3 4">
    <name type="scientific">Laodelphax striatellus</name>
    <name type="common">Small brown planthopper</name>
    <name type="synonym">Delphax striatella</name>
    <dbReference type="NCBI Taxonomy" id="195883"/>
    <lineage>
        <taxon>Eukaryota</taxon>
        <taxon>Metazoa</taxon>
        <taxon>Ecdysozoa</taxon>
        <taxon>Arthropoda</taxon>
        <taxon>Hexapoda</taxon>
        <taxon>Insecta</taxon>
        <taxon>Pterygota</taxon>
        <taxon>Neoptera</taxon>
        <taxon>Paraneoptera</taxon>
        <taxon>Hemiptera</taxon>
        <taxon>Auchenorrhyncha</taxon>
        <taxon>Fulgoroidea</taxon>
        <taxon>Delphacidae</taxon>
        <taxon>Criomorphinae</taxon>
        <taxon>Laodelphax</taxon>
    </lineage>
</organism>
<feature type="compositionally biased region" description="Low complexity" evidence="1">
    <location>
        <begin position="114"/>
        <end position="123"/>
    </location>
</feature>
<evidence type="ECO:0000259" key="2">
    <source>
        <dbReference type="SMART" id="SM00198"/>
    </source>
</evidence>
<dbReference type="SMART" id="SM00198">
    <property type="entry name" value="SCP"/>
    <property type="match status" value="2"/>
</dbReference>
<dbReference type="EMBL" id="QKKF02017590">
    <property type="protein sequence ID" value="RZF40865.1"/>
    <property type="molecule type" value="Genomic_DNA"/>
</dbReference>
<dbReference type="InterPro" id="IPR018244">
    <property type="entry name" value="Allrgn_V5/Tpx1_CS"/>
</dbReference>
<dbReference type="PROSITE" id="PS01009">
    <property type="entry name" value="CRISP_1"/>
    <property type="match status" value="1"/>
</dbReference>
<dbReference type="STRING" id="195883.A0A482X4N7"/>
<dbReference type="SUPFAM" id="SSF55797">
    <property type="entry name" value="PR-1-like"/>
    <property type="match status" value="2"/>
</dbReference>
<dbReference type="InterPro" id="IPR001283">
    <property type="entry name" value="CRISP-related"/>
</dbReference>
<dbReference type="Gene3D" id="3.40.33.10">
    <property type="entry name" value="CAP"/>
    <property type="match status" value="2"/>
</dbReference>
<comment type="caution">
    <text evidence="3">The sequence shown here is derived from an EMBL/GenBank/DDBJ whole genome shotgun (WGS) entry which is preliminary data.</text>
</comment>
<proteinExistence type="predicted"/>
<sequence length="473" mass="53739">MATAARPSTAPRRKIERYPVTSMDMNRIASLSPSHGHDFQPANKLIMVRKTEQRTFASGKEGETPKLKTVTRTTVQTFDGNNKVLRKVTLPKKDNDEGAENEWKSSSTPRTPVKKTSGTSTPKKSSESLGGSLRMSRVGSKNGLDTPRLKERQQNATMGKLEEFHEECLQAHNEYRRLHGVPVIMLDKKLCKYSQEWAEHLAKVKNTCHRPKSIYGENIFFFWSSNPRERVKGNDPVDNWYKEIEKHTFGVEPKTLKSGHMTQVLWKTSQRLGVGVARNVEGQTYVVCNYDPAGNYVGTYTKNVPPVGGFDEEEQKDEEELSDENFVHQALRLHNEFRARHSAPPLQLNAQLSAFAQDWAQTLARTRTFHHRPNNPYGENLFAMRSSDPVTAADACRSWYAESDKYHSSWYGQEPARLDAGHFTQMVWRESELLGIGRAVDESGQVIVVANYHPRGNVISRFGENVHKPRSKK</sequence>
<dbReference type="AlphaFoldDB" id="A0A482X4N7"/>
<dbReference type="InParanoid" id="A0A482X4N7"/>
<gene>
    <name evidence="3" type="ORF">LSTR_LSTR003375</name>
</gene>
<dbReference type="InterPro" id="IPR035940">
    <property type="entry name" value="CAP_sf"/>
</dbReference>
<dbReference type="PROSITE" id="PS01010">
    <property type="entry name" value="CRISP_2"/>
    <property type="match status" value="1"/>
</dbReference>
<dbReference type="PRINTS" id="PR00837">
    <property type="entry name" value="V5TPXLIKE"/>
</dbReference>
<keyword evidence="4" id="KW-1185">Reference proteome</keyword>
<feature type="domain" description="SCP" evidence="2">
    <location>
        <begin position="163"/>
        <end position="298"/>
    </location>
</feature>
<evidence type="ECO:0000256" key="1">
    <source>
        <dbReference type="SAM" id="MobiDB-lite"/>
    </source>
</evidence>
<dbReference type="SMR" id="A0A482X4N7"/>
<dbReference type="PANTHER" id="PTHR10334">
    <property type="entry name" value="CYSTEINE-RICH SECRETORY PROTEIN-RELATED"/>
    <property type="match status" value="1"/>
</dbReference>
<feature type="region of interest" description="Disordered" evidence="1">
    <location>
        <begin position="55"/>
        <end position="150"/>
    </location>
</feature>
<reference evidence="3 4" key="1">
    <citation type="journal article" date="2017" name="Gigascience">
        <title>Genome sequence of the small brown planthopper, Laodelphax striatellus.</title>
        <authorList>
            <person name="Zhu J."/>
            <person name="Jiang F."/>
            <person name="Wang X."/>
            <person name="Yang P."/>
            <person name="Bao Y."/>
            <person name="Zhao W."/>
            <person name="Wang W."/>
            <person name="Lu H."/>
            <person name="Wang Q."/>
            <person name="Cui N."/>
            <person name="Li J."/>
            <person name="Chen X."/>
            <person name="Luo L."/>
            <person name="Yu J."/>
            <person name="Kang L."/>
            <person name="Cui F."/>
        </authorList>
    </citation>
    <scope>NUCLEOTIDE SEQUENCE [LARGE SCALE GENOMIC DNA]</scope>
    <source>
        <strain evidence="3">Lst14</strain>
    </source>
</reference>
<dbReference type="GO" id="GO:0005576">
    <property type="term" value="C:extracellular region"/>
    <property type="evidence" value="ECO:0007669"/>
    <property type="project" value="UniProtKB-SubCell"/>
</dbReference>
<feature type="compositionally biased region" description="Polar residues" evidence="1">
    <location>
        <begin position="70"/>
        <end position="80"/>
    </location>
</feature>
<feature type="region of interest" description="Disordered" evidence="1">
    <location>
        <begin position="1"/>
        <end position="20"/>
    </location>
</feature>
<name>A0A482X4N7_LAOST</name>
<dbReference type="FunFam" id="3.40.33.10:FF:000002">
    <property type="entry name" value="Golgi-associated plant pathogenesis-related protein 1"/>
    <property type="match status" value="2"/>
</dbReference>
<evidence type="ECO:0000313" key="4">
    <source>
        <dbReference type="Proteomes" id="UP000291343"/>
    </source>
</evidence>
<dbReference type="Pfam" id="PF00188">
    <property type="entry name" value="CAP"/>
    <property type="match status" value="2"/>
</dbReference>
<evidence type="ECO:0000313" key="3">
    <source>
        <dbReference type="EMBL" id="RZF40865.1"/>
    </source>
</evidence>
<dbReference type="OrthoDB" id="337038at2759"/>
<feature type="domain" description="SCP" evidence="2">
    <location>
        <begin position="325"/>
        <end position="460"/>
    </location>
</feature>
<dbReference type="Proteomes" id="UP000291343">
    <property type="component" value="Unassembled WGS sequence"/>
</dbReference>